<keyword evidence="1" id="KW-0732">Signal</keyword>
<keyword evidence="3" id="KW-1185">Reference proteome</keyword>
<gene>
    <name evidence="2" type="ORF">P5G51_002505</name>
</gene>
<dbReference type="PROSITE" id="PS51257">
    <property type="entry name" value="PROKAR_LIPOPROTEIN"/>
    <property type="match status" value="1"/>
</dbReference>
<evidence type="ECO:0000256" key="1">
    <source>
        <dbReference type="SAM" id="SignalP"/>
    </source>
</evidence>
<accession>A0ABU5CDY9</accession>
<feature type="chain" id="PRO_5047141010" evidence="1">
    <location>
        <begin position="24"/>
        <end position="82"/>
    </location>
</feature>
<proteinExistence type="predicted"/>
<dbReference type="Proteomes" id="UP001228376">
    <property type="component" value="Unassembled WGS sequence"/>
</dbReference>
<evidence type="ECO:0000313" key="2">
    <source>
        <dbReference type="EMBL" id="MDY0404435.1"/>
    </source>
</evidence>
<dbReference type="RefSeq" id="WP_320384192.1">
    <property type="nucleotide sequence ID" value="NZ_JAROCA020000001.1"/>
</dbReference>
<comment type="caution">
    <text evidence="2">The sequence shown here is derived from an EMBL/GenBank/DDBJ whole genome shotgun (WGS) entry which is preliminary data.</text>
</comment>
<feature type="signal peptide" evidence="1">
    <location>
        <begin position="1"/>
        <end position="23"/>
    </location>
</feature>
<sequence length="82" mass="9191">MKNQRWIYTVILASLLLVLVACSDTKDKQKSQGKEGDDREIETVAAKEVKNLTAIATLVNSKGFEGRHCKPAADRRRSRNDC</sequence>
<reference evidence="2 3" key="1">
    <citation type="submission" date="2023-10" db="EMBL/GenBank/DDBJ databases">
        <title>179-bfca-hs.</title>
        <authorList>
            <person name="Miliotis G."/>
            <person name="Sengupta P."/>
            <person name="Hameed A."/>
            <person name="Chuvochina M."/>
            <person name="Mcdonagh F."/>
            <person name="Simpson A.C."/>
            <person name="Singh N.K."/>
            <person name="Rekha P.D."/>
            <person name="Raman K."/>
            <person name="Hugenholtz P."/>
            <person name="Venkateswaran K."/>
        </authorList>
    </citation>
    <scope>NUCLEOTIDE SEQUENCE [LARGE SCALE GENOMIC DNA]</scope>
    <source>
        <strain evidence="2 3">179-BFC-A-HS</strain>
    </source>
</reference>
<protein>
    <submittedName>
        <fullName evidence="2">Uncharacterized protein</fullName>
    </submittedName>
</protein>
<dbReference type="EMBL" id="JAROCA020000001">
    <property type="protein sequence ID" value="MDY0404435.1"/>
    <property type="molecule type" value="Genomic_DNA"/>
</dbReference>
<evidence type="ECO:0000313" key="3">
    <source>
        <dbReference type="Proteomes" id="UP001228376"/>
    </source>
</evidence>
<name>A0ABU5CDY9_9BACI</name>
<organism evidence="2 3">
    <name type="scientific">Tigheibacillus jepli</name>
    <dbReference type="NCBI Taxonomy" id="3035914"/>
    <lineage>
        <taxon>Bacteria</taxon>
        <taxon>Bacillati</taxon>
        <taxon>Bacillota</taxon>
        <taxon>Bacilli</taxon>
        <taxon>Bacillales</taxon>
        <taxon>Bacillaceae</taxon>
        <taxon>Tigheibacillus</taxon>
    </lineage>
</organism>